<feature type="region of interest" description="Disordered" evidence="1">
    <location>
        <begin position="1"/>
        <end position="23"/>
    </location>
</feature>
<keyword evidence="2" id="KW-0472">Membrane</keyword>
<organism evidence="3 4">
    <name type="scientific">Epichloe festucae (strain Fl1)</name>
    <dbReference type="NCBI Taxonomy" id="877507"/>
    <lineage>
        <taxon>Eukaryota</taxon>
        <taxon>Fungi</taxon>
        <taxon>Dikarya</taxon>
        <taxon>Ascomycota</taxon>
        <taxon>Pezizomycotina</taxon>
        <taxon>Sordariomycetes</taxon>
        <taxon>Hypocreomycetidae</taxon>
        <taxon>Hypocreales</taxon>
        <taxon>Clavicipitaceae</taxon>
        <taxon>Epichloe</taxon>
    </lineage>
</organism>
<dbReference type="EMBL" id="CP031389">
    <property type="protein sequence ID" value="QPH12463.1"/>
    <property type="molecule type" value="Genomic_DNA"/>
</dbReference>
<evidence type="ECO:0000313" key="3">
    <source>
        <dbReference type="EMBL" id="QPH12463.1"/>
    </source>
</evidence>
<protein>
    <submittedName>
        <fullName evidence="3">Uncharacterized protein</fullName>
    </submittedName>
</protein>
<dbReference type="Proteomes" id="UP000594364">
    <property type="component" value="Chromosome 5"/>
</dbReference>
<dbReference type="InterPro" id="IPR053008">
    <property type="entry name" value="Phomopsin_biosynth_assoc"/>
</dbReference>
<dbReference type="PANTHER" id="PTHR35896:SF3">
    <property type="entry name" value="MAJOR FACILITATOR SUPERFAMILY TRANSPORTER"/>
    <property type="match status" value="1"/>
</dbReference>
<sequence length="239" mass="26461">MNSRTSYVRLEEPSGLGSSRSSVDVGNAGLLAQEEKTFPLLDKNGELDSQADAPDRRAPSGFFRKLLQVVTFLLFIVALSAAYDLYRVSTGSLSSNNASFSGVCGSDSVTARFRGCMFDPISIAWLPQECHDFDLTREFLELEKGQFWTKAGAVEPISLANVMQGRHSSLFVRKSYLRNHCIFAWRKCHGAVKNGTALDGYTIERNGLMECETLFQDSEGDEEGLHQVAVRFPTCILLL</sequence>
<feature type="transmembrane region" description="Helical" evidence="2">
    <location>
        <begin position="66"/>
        <end position="86"/>
    </location>
</feature>
<proteinExistence type="predicted"/>
<evidence type="ECO:0000256" key="2">
    <source>
        <dbReference type="SAM" id="Phobius"/>
    </source>
</evidence>
<dbReference type="OrthoDB" id="3501153at2759"/>
<evidence type="ECO:0000256" key="1">
    <source>
        <dbReference type="SAM" id="MobiDB-lite"/>
    </source>
</evidence>
<dbReference type="PANTHER" id="PTHR35896">
    <property type="entry name" value="IG-LIKE DOMAIN-CONTAINING PROTEIN"/>
    <property type="match status" value="1"/>
</dbReference>
<dbReference type="AlphaFoldDB" id="A0A7U3Q0Q3"/>
<keyword evidence="4" id="KW-1185">Reference proteome</keyword>
<reference evidence="3 4" key="1">
    <citation type="journal article" date="2018" name="PLoS Genet.">
        <title>Repeat elements organise 3D genome structure and mediate transcription in the filamentous fungus Epichloe festucae.</title>
        <authorList>
            <person name="Winter D.J."/>
            <person name="Ganley A.R.D."/>
            <person name="Young C.A."/>
            <person name="Liachko I."/>
            <person name="Schardl C.L."/>
            <person name="Dupont P.Y."/>
            <person name="Berry D."/>
            <person name="Ram A."/>
            <person name="Scott B."/>
            <person name="Cox M.P."/>
        </authorList>
    </citation>
    <scope>NUCLEOTIDE SEQUENCE [LARGE SCALE GENOMIC DNA]</scope>
    <source>
        <strain evidence="3 4">Fl1</strain>
    </source>
</reference>
<evidence type="ECO:0000313" key="4">
    <source>
        <dbReference type="Proteomes" id="UP000594364"/>
    </source>
</evidence>
<keyword evidence="2" id="KW-0812">Transmembrane</keyword>
<gene>
    <name evidence="3" type="ORF">C2857_004660</name>
</gene>
<keyword evidence="2" id="KW-1133">Transmembrane helix</keyword>
<accession>A0A7U3Q0Q3</accession>
<name>A0A7U3Q0Q3_EPIFF</name>